<gene>
    <name evidence="2" type="ORF">QRX88_08790</name>
</gene>
<evidence type="ECO:0000256" key="1">
    <source>
        <dbReference type="SAM" id="Coils"/>
    </source>
</evidence>
<dbReference type="Proteomes" id="UP001241571">
    <property type="component" value="Unassembled WGS sequence"/>
</dbReference>
<evidence type="ECO:0000313" key="2">
    <source>
        <dbReference type="EMBL" id="MDL4935808.1"/>
    </source>
</evidence>
<comment type="caution">
    <text evidence="2">The sequence shown here is derived from an EMBL/GenBank/DDBJ whole genome shotgun (WGS) entry which is preliminary data.</text>
</comment>
<dbReference type="EMBL" id="JASUBT010000005">
    <property type="protein sequence ID" value="MDL4935808.1"/>
    <property type="molecule type" value="Genomic_DNA"/>
</dbReference>
<evidence type="ECO:0000313" key="3">
    <source>
        <dbReference type="Proteomes" id="UP001241571"/>
    </source>
</evidence>
<accession>A0ABD4ZST6</accession>
<name>A0ABD4ZST6_ENTGA</name>
<dbReference type="AlphaFoldDB" id="A0ABD4ZST6"/>
<proteinExistence type="predicted"/>
<protein>
    <submittedName>
        <fullName evidence="2">Uncharacterized protein</fullName>
    </submittedName>
</protein>
<dbReference type="RefSeq" id="WP_217956104.1">
    <property type="nucleotide sequence ID" value="NZ_CAJSYR010000002.1"/>
</dbReference>
<organism evidence="2 3">
    <name type="scientific">Enterococcus gallinarum</name>
    <dbReference type="NCBI Taxonomy" id="1353"/>
    <lineage>
        <taxon>Bacteria</taxon>
        <taxon>Bacillati</taxon>
        <taxon>Bacillota</taxon>
        <taxon>Bacilli</taxon>
        <taxon>Lactobacillales</taxon>
        <taxon>Enterococcaceae</taxon>
        <taxon>Enterococcus</taxon>
    </lineage>
</organism>
<sequence>MRKLIIFLLSLAVLSTSYLAYTIVNQQEHIEQLQEQLQQEQLKIKAIYSDKYVREAIESGG</sequence>
<reference evidence="2 3" key="1">
    <citation type="submission" date="2023-06" db="EMBL/GenBank/DDBJ databases">
        <title>Acute promotion of culturable opportunistic pathogens and persistent increase of antibiotic resistance following antibiotic exposure in mouse gut microbiota.</title>
        <authorList>
            <person name="Li L."/>
            <person name="Wang B."/>
            <person name="Sun Y."/>
            <person name="Wang M."/>
            <person name="Xu H."/>
        </authorList>
    </citation>
    <scope>NUCLEOTIDE SEQUENCE [LARGE SCALE GENOMIC DNA]</scope>
    <source>
        <strain evidence="2 3">CRI2_2</strain>
    </source>
</reference>
<keyword evidence="1" id="KW-0175">Coiled coil</keyword>
<feature type="coiled-coil region" evidence="1">
    <location>
        <begin position="23"/>
        <end position="50"/>
    </location>
</feature>